<dbReference type="NCBIfam" id="TIGR01196">
    <property type="entry name" value="edd"/>
    <property type="match status" value="1"/>
</dbReference>
<comment type="pathway">
    <text evidence="9">Carbohydrate metabolism; Entner-Doudoroff pathway.</text>
</comment>
<feature type="domain" description="Dihydroxy-acid/6-phosphogluconate dehydratase N-terminal" evidence="11">
    <location>
        <begin position="70"/>
        <end position="380"/>
    </location>
</feature>
<dbReference type="RefSeq" id="WP_019282200.1">
    <property type="nucleotide sequence ID" value="NZ_CP023054.1"/>
</dbReference>
<dbReference type="UniPathway" id="UPA00226"/>
<dbReference type="EMBL" id="CP034672">
    <property type="protein sequence ID" value="AZS23978.1"/>
    <property type="molecule type" value="Genomic_DNA"/>
</dbReference>
<dbReference type="PROSITE" id="PS00887">
    <property type="entry name" value="ILVD_EDD_2"/>
    <property type="match status" value="1"/>
</dbReference>
<dbReference type="GO" id="GO:0005829">
    <property type="term" value="C:cytosol"/>
    <property type="evidence" value="ECO:0007669"/>
    <property type="project" value="TreeGrafter"/>
</dbReference>
<name>A0A289GDB2_VIBAN</name>
<accession>A0A289GDB2</accession>
<reference evidence="13 14" key="1">
    <citation type="submission" date="2018-12" db="EMBL/GenBank/DDBJ databases">
        <title>Characterization and Draft Genome of Vibrio anguillarum J360 Marine Pathogen Isolated from an Outbreak in Lumpfish (Cyclopterus lumpus).</title>
        <authorList>
            <person name="Vasquez J.I."/>
            <person name="Cao T."/>
            <person name="Chakraborty S."/>
            <person name="Gnanagobal H."/>
            <person name="Wescot J."/>
            <person name="Boyce D."/>
            <person name="Santander J."/>
        </authorList>
    </citation>
    <scope>NUCLEOTIDE SEQUENCE [LARGE SCALE GENOMIC DNA]</scope>
    <source>
        <strain evidence="13 14">J360</strain>
    </source>
</reference>
<dbReference type="InterPro" id="IPR037237">
    <property type="entry name" value="IlvD/EDD_N"/>
</dbReference>
<keyword evidence="3 9" id="KW-0479">Metal-binding</keyword>
<keyword evidence="4 9" id="KW-0408">Iron</keyword>
<dbReference type="InterPro" id="IPR042096">
    <property type="entry name" value="Dihydro-acid_dehy_C"/>
</dbReference>
<keyword evidence="2 9" id="KW-0004">4Fe-4S</keyword>
<evidence type="ECO:0000256" key="6">
    <source>
        <dbReference type="ARBA" id="ARBA00023064"/>
    </source>
</evidence>
<dbReference type="Gene3D" id="3.50.30.80">
    <property type="entry name" value="IlvD/EDD C-terminal domain-like"/>
    <property type="match status" value="1"/>
</dbReference>
<dbReference type="InterPro" id="IPR004786">
    <property type="entry name" value="6-phosphgluc_deHydtase"/>
</dbReference>
<dbReference type="GO" id="GO:0051539">
    <property type="term" value="F:4 iron, 4 sulfur cluster binding"/>
    <property type="evidence" value="ECO:0007669"/>
    <property type="project" value="UniProtKB-UniRule"/>
</dbReference>
<evidence type="ECO:0000313" key="14">
    <source>
        <dbReference type="Proteomes" id="UP000256923"/>
    </source>
</evidence>
<dbReference type="Pfam" id="PF00920">
    <property type="entry name" value="ILVD_EDD_N"/>
    <property type="match status" value="1"/>
</dbReference>
<evidence type="ECO:0000256" key="8">
    <source>
        <dbReference type="ARBA" id="ARBA00023277"/>
    </source>
</evidence>
<evidence type="ECO:0000313" key="13">
    <source>
        <dbReference type="EMBL" id="AZS23978.1"/>
    </source>
</evidence>
<feature type="binding site" evidence="9">
    <location>
        <position position="158"/>
    </location>
    <ligand>
        <name>[4Fe-4S] cluster</name>
        <dbReference type="ChEBI" id="CHEBI:49883"/>
    </ligand>
</feature>
<dbReference type="Proteomes" id="UP000256923">
    <property type="component" value="Chromosome 1"/>
</dbReference>
<keyword evidence="7 9" id="KW-0456">Lyase</keyword>
<keyword evidence="6 9" id="KW-0311">Gluconate utilization</keyword>
<evidence type="ECO:0000256" key="4">
    <source>
        <dbReference type="ARBA" id="ARBA00023004"/>
    </source>
</evidence>
<dbReference type="SUPFAM" id="SSF52016">
    <property type="entry name" value="LeuD/IlvD-like"/>
    <property type="match status" value="1"/>
</dbReference>
<dbReference type="HAMAP" id="MF_02094">
    <property type="entry name" value="Edd"/>
    <property type="match status" value="1"/>
</dbReference>
<dbReference type="Pfam" id="PF24877">
    <property type="entry name" value="ILV_EDD_C"/>
    <property type="match status" value="1"/>
</dbReference>
<evidence type="ECO:0000256" key="7">
    <source>
        <dbReference type="ARBA" id="ARBA00023239"/>
    </source>
</evidence>
<comment type="cofactor">
    <cofactor evidence="9">
        <name>[4Fe-4S] cluster</name>
        <dbReference type="ChEBI" id="CHEBI:49883"/>
    </cofactor>
    <text evidence="9">Binds 1 [4Fe-4S] cluster.</text>
</comment>
<dbReference type="SUPFAM" id="SSF143975">
    <property type="entry name" value="IlvD/EDD N-terminal domain-like"/>
    <property type="match status" value="1"/>
</dbReference>
<comment type="function">
    <text evidence="9">Catalyzes the dehydration of 6-phospho-D-gluconate to 2-dehydro-3-deoxy-6-phospho-D-gluconate.</text>
</comment>
<dbReference type="GO" id="GO:0019521">
    <property type="term" value="P:D-gluconate metabolic process"/>
    <property type="evidence" value="ECO:0007669"/>
    <property type="project" value="UniProtKB-KW"/>
</dbReference>
<dbReference type="GO" id="GO:0004456">
    <property type="term" value="F:phosphogluconate dehydratase activity"/>
    <property type="evidence" value="ECO:0007669"/>
    <property type="project" value="UniProtKB-UniRule"/>
</dbReference>
<dbReference type="PANTHER" id="PTHR43661">
    <property type="entry name" value="D-XYLONATE DEHYDRATASE"/>
    <property type="match status" value="1"/>
</dbReference>
<dbReference type="EC" id="4.2.1.12" evidence="9 10"/>
<evidence type="ECO:0000256" key="3">
    <source>
        <dbReference type="ARBA" id="ARBA00022723"/>
    </source>
</evidence>
<evidence type="ECO:0000256" key="1">
    <source>
        <dbReference type="ARBA" id="ARBA00006486"/>
    </source>
</evidence>
<gene>
    <name evidence="9" type="primary">edd</name>
    <name evidence="13" type="ORF">DYL72_02135</name>
</gene>
<keyword evidence="8 9" id="KW-0119">Carbohydrate metabolism</keyword>
<evidence type="ECO:0000259" key="11">
    <source>
        <dbReference type="Pfam" id="PF00920"/>
    </source>
</evidence>
<comment type="catalytic activity">
    <reaction evidence="9">
        <text>6-phospho-D-gluconate = 2-dehydro-3-deoxy-6-phospho-D-gluconate + H2O</text>
        <dbReference type="Rhea" id="RHEA:17277"/>
        <dbReference type="ChEBI" id="CHEBI:15377"/>
        <dbReference type="ChEBI" id="CHEBI:57569"/>
        <dbReference type="ChEBI" id="CHEBI:58759"/>
        <dbReference type="EC" id="4.2.1.12"/>
    </reaction>
</comment>
<organism evidence="13 14">
    <name type="scientific">Vibrio anguillarum</name>
    <name type="common">Listonella anguillarum</name>
    <dbReference type="NCBI Taxonomy" id="55601"/>
    <lineage>
        <taxon>Bacteria</taxon>
        <taxon>Pseudomonadati</taxon>
        <taxon>Pseudomonadota</taxon>
        <taxon>Gammaproteobacteria</taxon>
        <taxon>Vibrionales</taxon>
        <taxon>Vibrionaceae</taxon>
        <taxon>Vibrio</taxon>
    </lineage>
</organism>
<dbReference type="GO" id="GO:0009255">
    <property type="term" value="P:Entner-Doudoroff pathway through 6-phosphogluconate"/>
    <property type="evidence" value="ECO:0007669"/>
    <property type="project" value="UniProtKB-UniRule"/>
</dbReference>
<dbReference type="PROSITE" id="PS00886">
    <property type="entry name" value="ILVD_EDD_1"/>
    <property type="match status" value="1"/>
</dbReference>
<sequence>MSTALNPTITAVTERIIQRSRTLRDEFLNRVKAQQHSGKGKASLSCGNLAHAVAASCSQEKAHILDLTRSNLAIITAYNDMLSAHQVYKDYPEQIKKVLAPFGHTAQVAGGVPAMCDGVTQGQAGMDMSLFSRDLIAQATAFSLSHNMFDGALLLGICDKIAPGQLMGALAFAHLPTAFIPAGPMSTGITNDEKVDVRQKHAAGLVDDSALLNMECASYHSPGTCTFYGTANTNQLVFEAMGLMLAGSAFVAPFSPLRHALTQHAAIRLAAMSDGTAHFRPLYEVVTEKSVVNGLVALLASGGSSNHTIHLLAVARAAGIVLTWQDISDLSDVVPLVVNVYPNGSADINEFELAGGVPMLMTRLHQAQLLHSDVKPVFGEFADQLKSPQLVGHTLEWQACTQTKNPSVIALPDKVFQRSGGIKVLSGNLGQAVIKVSAVAEQHRIVEAPAKVFACQHQVEQAYQRGELNQDCVVVVRFNGPAANGMPELHKLMPILGNLQKAGYQVALVTDGRLSGASGKIPAAIHVSPEALRGGAIALIEEGDRIRVDAVTGRLENLTPTEGRDIATCDTELTQQTWGRDLFKVCRDNVSAANQGASFLYPN</sequence>
<feature type="binding site" evidence="9">
    <location>
        <position position="225"/>
    </location>
    <ligand>
        <name>[4Fe-4S] cluster</name>
        <dbReference type="ChEBI" id="CHEBI:49883"/>
    </ligand>
</feature>
<evidence type="ECO:0000256" key="10">
    <source>
        <dbReference type="NCBIfam" id="TIGR01196"/>
    </source>
</evidence>
<dbReference type="InterPro" id="IPR000581">
    <property type="entry name" value="ILV_EDD_N"/>
</dbReference>
<feature type="domain" description="Dihydroxy-acid/6-phosphogluconate dehydratase C-terminal" evidence="12">
    <location>
        <begin position="408"/>
        <end position="597"/>
    </location>
</feature>
<dbReference type="AlphaFoldDB" id="A0A289GDB2"/>
<evidence type="ECO:0000256" key="5">
    <source>
        <dbReference type="ARBA" id="ARBA00023014"/>
    </source>
</evidence>
<evidence type="ECO:0000256" key="9">
    <source>
        <dbReference type="HAMAP-Rule" id="MF_02094"/>
    </source>
</evidence>
<comment type="similarity">
    <text evidence="1 9">Belongs to the IlvD/Edd family.</text>
</comment>
<dbReference type="GO" id="GO:0046872">
    <property type="term" value="F:metal ion binding"/>
    <property type="evidence" value="ECO:0007669"/>
    <property type="project" value="UniProtKB-KW"/>
</dbReference>
<proteinExistence type="inferred from homology"/>
<evidence type="ECO:0000256" key="2">
    <source>
        <dbReference type="ARBA" id="ARBA00022485"/>
    </source>
</evidence>
<protein>
    <recommendedName>
        <fullName evidence="9 10">Phosphogluconate dehydratase</fullName>
        <ecNumber evidence="9 10">4.2.1.12</ecNumber>
    </recommendedName>
</protein>
<dbReference type="InterPro" id="IPR020558">
    <property type="entry name" value="DiOHA_6PGluconate_deHydtase_CS"/>
</dbReference>
<keyword evidence="5 9" id="KW-0411">Iron-sulfur</keyword>
<evidence type="ECO:0000259" key="12">
    <source>
        <dbReference type="Pfam" id="PF24877"/>
    </source>
</evidence>
<dbReference type="InterPro" id="IPR056740">
    <property type="entry name" value="ILV_EDD_C"/>
</dbReference>
<dbReference type="PANTHER" id="PTHR43661:SF1">
    <property type="entry name" value="PHOSPHOGLUCONATE DEHYDRATASE"/>
    <property type="match status" value="1"/>
</dbReference>